<accession>A0A409XWJ9</accession>
<sequence length="88" mass="10265">MVFVGEFDPDQDEHSACNLHSVFCNRVIFLLLKHRRSRMVEIPDASVDNHQQSGALYIFTTVCLDPMDNFPQDEEIRWQAGAERAWIR</sequence>
<comment type="caution">
    <text evidence="1">The sequence shown here is derived from an EMBL/GenBank/DDBJ whole genome shotgun (WGS) entry which is preliminary data.</text>
</comment>
<name>A0A409XWJ9_PSICY</name>
<proteinExistence type="predicted"/>
<gene>
    <name evidence="1" type="ORF">CVT25_011675</name>
</gene>
<dbReference type="Proteomes" id="UP000283269">
    <property type="component" value="Unassembled WGS sequence"/>
</dbReference>
<dbReference type="InParanoid" id="A0A409XWJ9"/>
<keyword evidence="2" id="KW-1185">Reference proteome</keyword>
<dbReference type="AlphaFoldDB" id="A0A409XWJ9"/>
<evidence type="ECO:0000313" key="1">
    <source>
        <dbReference type="EMBL" id="PPQ95132.1"/>
    </source>
</evidence>
<reference evidence="1 2" key="1">
    <citation type="journal article" date="2018" name="Evol. Lett.">
        <title>Horizontal gene cluster transfer increased hallucinogenic mushroom diversity.</title>
        <authorList>
            <person name="Reynolds H.T."/>
            <person name="Vijayakumar V."/>
            <person name="Gluck-Thaler E."/>
            <person name="Korotkin H.B."/>
            <person name="Matheny P.B."/>
            <person name="Slot J.C."/>
        </authorList>
    </citation>
    <scope>NUCLEOTIDE SEQUENCE [LARGE SCALE GENOMIC DNA]</scope>
    <source>
        <strain evidence="1 2">2631</strain>
    </source>
</reference>
<organism evidence="1 2">
    <name type="scientific">Psilocybe cyanescens</name>
    <dbReference type="NCBI Taxonomy" id="93625"/>
    <lineage>
        <taxon>Eukaryota</taxon>
        <taxon>Fungi</taxon>
        <taxon>Dikarya</taxon>
        <taxon>Basidiomycota</taxon>
        <taxon>Agaricomycotina</taxon>
        <taxon>Agaricomycetes</taxon>
        <taxon>Agaricomycetidae</taxon>
        <taxon>Agaricales</taxon>
        <taxon>Agaricineae</taxon>
        <taxon>Strophariaceae</taxon>
        <taxon>Psilocybe</taxon>
    </lineage>
</organism>
<dbReference type="OrthoDB" id="3341843at2759"/>
<evidence type="ECO:0000313" key="2">
    <source>
        <dbReference type="Proteomes" id="UP000283269"/>
    </source>
</evidence>
<protein>
    <submittedName>
        <fullName evidence="1">Uncharacterized protein</fullName>
    </submittedName>
</protein>
<dbReference type="EMBL" id="NHYD01000088">
    <property type="protein sequence ID" value="PPQ95132.1"/>
    <property type="molecule type" value="Genomic_DNA"/>
</dbReference>